<dbReference type="CDD" id="cd03811">
    <property type="entry name" value="GT4_GT28_WabH-like"/>
    <property type="match status" value="1"/>
</dbReference>
<protein>
    <submittedName>
        <fullName evidence="2">Glycosyltransferase</fullName>
    </submittedName>
</protein>
<gene>
    <name evidence="2" type="ORF">N7603_00630</name>
</gene>
<dbReference type="RefSeq" id="WP_262095378.1">
    <property type="nucleotide sequence ID" value="NZ_JAOEGN010000001.1"/>
</dbReference>
<reference evidence="3" key="1">
    <citation type="submission" date="2023-07" db="EMBL/GenBank/DDBJ databases">
        <title>Novel Mycoplasma species identified in domestic and wild animals.</title>
        <authorList>
            <person name="Volokhov D.V."/>
            <person name="Furtak V.A."/>
            <person name="Zagorodnyaya T.A."/>
        </authorList>
    </citation>
    <scope>NUCLEOTIDE SEQUENCE [LARGE SCALE GENOMIC DNA]</scope>
    <source>
        <strain evidence="3">92-19</strain>
    </source>
</reference>
<dbReference type="Proteomes" id="UP001209076">
    <property type="component" value="Unassembled WGS sequence"/>
</dbReference>
<sequence length="386" mass="44584">MKKIAIVINNLMMGGIQKALINLLNEIEDFYDIDLILFSHQGDLIEKVPPKINILDENKYLKYLGVEQSKASIYGNKFYYFRFLLMILNRIFGSKSIRKRLINKARVKGNYDVAISFTQNFGYKVLSSGCNEFVLNNINSNMKISFIHGDFDRLDCNNKYDNHLYSKFDKIACVSESTREIFLKTNSLLREKTFTVKNCTNYNEIINLANEEDIKIDNGFVNIITVARISQEKGLVRAFYIIKRLISENYRIKWYIIGDGPQKGIINNLIIESHLSENIILVGNQLNPYKYMRKMSLFLLPSVHEAAPMVFNECKALNLPILTTNTSSAMELVENEKIGWVCDNDDLSIYKNLKRIIDKGLHLGLVEFYDVNNTLELEQFKNLIGD</sequence>
<proteinExistence type="predicted"/>
<dbReference type="SUPFAM" id="SSF53756">
    <property type="entry name" value="UDP-Glycosyltransferase/glycogen phosphorylase"/>
    <property type="match status" value="1"/>
</dbReference>
<dbReference type="InterPro" id="IPR001296">
    <property type="entry name" value="Glyco_trans_1"/>
</dbReference>
<feature type="domain" description="Glycosyl transferase family 1" evidence="1">
    <location>
        <begin position="213"/>
        <end position="346"/>
    </location>
</feature>
<evidence type="ECO:0000313" key="3">
    <source>
        <dbReference type="Proteomes" id="UP001209076"/>
    </source>
</evidence>
<comment type="caution">
    <text evidence="2">The sequence shown here is derived from an EMBL/GenBank/DDBJ whole genome shotgun (WGS) entry which is preliminary data.</text>
</comment>
<dbReference type="PANTHER" id="PTHR12526">
    <property type="entry name" value="GLYCOSYLTRANSFERASE"/>
    <property type="match status" value="1"/>
</dbReference>
<dbReference type="EMBL" id="JAOEGN010000001">
    <property type="protein sequence ID" value="MCU0104166.1"/>
    <property type="molecule type" value="Genomic_DNA"/>
</dbReference>
<dbReference type="Gene3D" id="3.40.50.2000">
    <property type="entry name" value="Glycogen Phosphorylase B"/>
    <property type="match status" value="2"/>
</dbReference>
<dbReference type="Pfam" id="PF00534">
    <property type="entry name" value="Glycos_transf_1"/>
    <property type="match status" value="1"/>
</dbReference>
<evidence type="ECO:0000259" key="1">
    <source>
        <dbReference type="Pfam" id="PF00534"/>
    </source>
</evidence>
<dbReference type="PANTHER" id="PTHR12526:SF630">
    <property type="entry name" value="GLYCOSYLTRANSFERASE"/>
    <property type="match status" value="1"/>
</dbReference>
<evidence type="ECO:0000313" key="2">
    <source>
        <dbReference type="EMBL" id="MCU0104166.1"/>
    </source>
</evidence>
<accession>A0ABT2PT94</accession>
<organism evidence="2 3">
    <name type="scientific">Paracholeplasma vituli</name>
    <dbReference type="NCBI Taxonomy" id="69473"/>
    <lineage>
        <taxon>Bacteria</taxon>
        <taxon>Bacillati</taxon>
        <taxon>Mycoplasmatota</taxon>
        <taxon>Mollicutes</taxon>
        <taxon>Acholeplasmatales</taxon>
        <taxon>Acholeplasmataceae</taxon>
        <taxon>Paracholeplasma</taxon>
    </lineage>
</organism>
<name>A0ABT2PT94_9MOLU</name>
<keyword evidence="3" id="KW-1185">Reference proteome</keyword>